<comment type="caution">
    <text evidence="2">The sequence shown here is derived from an EMBL/GenBank/DDBJ whole genome shotgun (WGS) entry which is preliminary data.</text>
</comment>
<evidence type="ECO:0000256" key="1">
    <source>
        <dbReference type="SAM" id="Phobius"/>
    </source>
</evidence>
<dbReference type="AlphaFoldDB" id="A0A919PHL9"/>
<dbReference type="RefSeq" id="WP_203846821.1">
    <property type="nucleotide sequence ID" value="NZ_BAAAVW010000009.1"/>
</dbReference>
<keyword evidence="1" id="KW-0812">Transmembrane</keyword>
<protein>
    <submittedName>
        <fullName evidence="2">Uncharacterized protein</fullName>
    </submittedName>
</protein>
<dbReference type="EMBL" id="BONQ01000048">
    <property type="protein sequence ID" value="GIG45015.1"/>
    <property type="molecule type" value="Genomic_DNA"/>
</dbReference>
<evidence type="ECO:0000313" key="2">
    <source>
        <dbReference type="EMBL" id="GIG45015.1"/>
    </source>
</evidence>
<accession>A0A919PHL9</accession>
<keyword evidence="1" id="KW-0472">Membrane</keyword>
<gene>
    <name evidence="2" type="ORF">Dsi01nite_030560</name>
</gene>
<dbReference type="Proteomes" id="UP000660611">
    <property type="component" value="Unassembled WGS sequence"/>
</dbReference>
<evidence type="ECO:0000313" key="3">
    <source>
        <dbReference type="Proteomes" id="UP000660611"/>
    </source>
</evidence>
<keyword evidence="3" id="KW-1185">Reference proteome</keyword>
<organism evidence="2 3">
    <name type="scientific">Dactylosporangium siamense</name>
    <dbReference type="NCBI Taxonomy" id="685454"/>
    <lineage>
        <taxon>Bacteria</taxon>
        <taxon>Bacillati</taxon>
        <taxon>Actinomycetota</taxon>
        <taxon>Actinomycetes</taxon>
        <taxon>Micromonosporales</taxon>
        <taxon>Micromonosporaceae</taxon>
        <taxon>Dactylosporangium</taxon>
    </lineage>
</organism>
<feature type="transmembrane region" description="Helical" evidence="1">
    <location>
        <begin position="696"/>
        <end position="720"/>
    </location>
</feature>
<sequence length="746" mass="81829">MRNPIRLAVLVLVVGLIAPGLVAVPGALAAPKPNPNYTIDRFVAGERLLLPLLMSRYRHSEMTRDDTDPDRRIGYGRNLADAHWQTQDNGHVIDWFITAPSVSPFKGNSKVALIDIFQFDQSTGLWRLVDVSGKQLLDAAGKPVQWDTSSQPSLAWDLSLEADLQDELSAGKLHSEPNIRHALVRKLNPALGRTDLQDLVDEVGSEKMFCSGPSDCVNQLKRSMFPKLQRGVILTDLPSESMLKRIAYPSGPAKKKVTEEAKQQARDQLRDKQYSDVVIEKTVQDWDKQGRKVAAGTQVSMGGNGFGSGSGNPAAQGPAVLGGAAAGTDPGGIDFTSLQLRYLSEDPGGSLRYAYSASPAGPGAPQDVATGQLAMAQMSDAFYVWLSLPTSTFWVNLNPNEPDRILEPRLATTDVGRILLQADLAMKKISARLTNPNTDLGRQFWGEPDPDALQECVTTRQWIVPKPASVYQADGGIYIVDAPLEVKAESELSKGPLGTAACAAPSARMERVFEQLILPKVEEAVNTAPEFAELRRVYLARVAAEWYRERRTGALTSMINSGDVRRWPALQPWSPKQVFDDYVKSYRDHEYDVTRTVDKGNYRYTFTYSDGGVDFADVPFSALPKTEFQQQHADMSKAVGESFQHRAPDAHNRIWLGATAKVRPQPLNYATGEDEHGDDGPPPGYALSPGVSWTNIGAWALCAVLVLAVILAFVVLILNVRAAQRRRLRAAITFPYGPMPPGGYRR</sequence>
<name>A0A919PHL9_9ACTN</name>
<proteinExistence type="predicted"/>
<reference evidence="2" key="1">
    <citation type="submission" date="2021-01" db="EMBL/GenBank/DDBJ databases">
        <title>Whole genome shotgun sequence of Dactylosporangium siamense NBRC 106093.</title>
        <authorList>
            <person name="Komaki H."/>
            <person name="Tamura T."/>
        </authorList>
    </citation>
    <scope>NUCLEOTIDE SEQUENCE</scope>
    <source>
        <strain evidence="2">NBRC 106093</strain>
    </source>
</reference>
<keyword evidence="1" id="KW-1133">Transmembrane helix</keyword>